<dbReference type="EMBL" id="ML992681">
    <property type="protein sequence ID" value="KAF2210432.1"/>
    <property type="molecule type" value="Genomic_DNA"/>
</dbReference>
<dbReference type="AlphaFoldDB" id="A0A6A6FAJ4"/>
<evidence type="ECO:0000313" key="1">
    <source>
        <dbReference type="EMBL" id="KAF2210432.1"/>
    </source>
</evidence>
<proteinExistence type="predicted"/>
<gene>
    <name evidence="1" type="ORF">CERZMDRAFT_91175</name>
</gene>
<keyword evidence="2" id="KW-1185">Reference proteome</keyword>
<dbReference type="Proteomes" id="UP000799539">
    <property type="component" value="Unassembled WGS sequence"/>
</dbReference>
<organism evidence="1 2">
    <name type="scientific">Cercospora zeae-maydis SCOH1-5</name>
    <dbReference type="NCBI Taxonomy" id="717836"/>
    <lineage>
        <taxon>Eukaryota</taxon>
        <taxon>Fungi</taxon>
        <taxon>Dikarya</taxon>
        <taxon>Ascomycota</taxon>
        <taxon>Pezizomycotina</taxon>
        <taxon>Dothideomycetes</taxon>
        <taxon>Dothideomycetidae</taxon>
        <taxon>Mycosphaerellales</taxon>
        <taxon>Mycosphaerellaceae</taxon>
        <taxon>Cercospora</taxon>
    </lineage>
</organism>
<sequence length="80" mass="8757">MTGVKVSIPGLLSPFAHEEKMGKFGIVPLHRPCDLPVGKHSGLINSKGKLLKERLRHDLPVCKSTRWRSKSSVAPVGCRS</sequence>
<reference evidence="1" key="1">
    <citation type="journal article" date="2020" name="Stud. Mycol.">
        <title>101 Dothideomycetes genomes: a test case for predicting lifestyles and emergence of pathogens.</title>
        <authorList>
            <person name="Haridas S."/>
            <person name="Albert R."/>
            <person name="Binder M."/>
            <person name="Bloem J."/>
            <person name="Labutti K."/>
            <person name="Salamov A."/>
            <person name="Andreopoulos B."/>
            <person name="Baker S."/>
            <person name="Barry K."/>
            <person name="Bills G."/>
            <person name="Bluhm B."/>
            <person name="Cannon C."/>
            <person name="Castanera R."/>
            <person name="Culley D."/>
            <person name="Daum C."/>
            <person name="Ezra D."/>
            <person name="Gonzalez J."/>
            <person name="Henrissat B."/>
            <person name="Kuo A."/>
            <person name="Liang C."/>
            <person name="Lipzen A."/>
            <person name="Lutzoni F."/>
            <person name="Magnuson J."/>
            <person name="Mondo S."/>
            <person name="Nolan M."/>
            <person name="Ohm R."/>
            <person name="Pangilinan J."/>
            <person name="Park H.-J."/>
            <person name="Ramirez L."/>
            <person name="Alfaro M."/>
            <person name="Sun H."/>
            <person name="Tritt A."/>
            <person name="Yoshinaga Y."/>
            <person name="Zwiers L.-H."/>
            <person name="Turgeon B."/>
            <person name="Goodwin S."/>
            <person name="Spatafora J."/>
            <person name="Crous P."/>
            <person name="Grigoriev I."/>
        </authorList>
    </citation>
    <scope>NUCLEOTIDE SEQUENCE</scope>
    <source>
        <strain evidence="1">SCOH1-5</strain>
    </source>
</reference>
<evidence type="ECO:0000313" key="2">
    <source>
        <dbReference type="Proteomes" id="UP000799539"/>
    </source>
</evidence>
<name>A0A6A6FAJ4_9PEZI</name>
<protein>
    <submittedName>
        <fullName evidence="1">Uncharacterized protein</fullName>
    </submittedName>
</protein>
<accession>A0A6A6FAJ4</accession>